<evidence type="ECO:0000313" key="3">
    <source>
        <dbReference type="Proteomes" id="UP000236316"/>
    </source>
</evidence>
<dbReference type="RefSeq" id="YP_009448717.1">
    <property type="nucleotide sequence ID" value="NC_036594.1"/>
</dbReference>
<evidence type="ECO:0000256" key="1">
    <source>
        <dbReference type="SAM" id="Phobius"/>
    </source>
</evidence>
<keyword evidence="1" id="KW-0472">Membrane</keyword>
<keyword evidence="1 2" id="KW-0812">Transmembrane</keyword>
<keyword evidence="1" id="KW-1133">Transmembrane helix</keyword>
<dbReference type="KEGG" id="vg:35382308"/>
<protein>
    <submittedName>
        <fullName evidence="2">Transmembrane domain-containing protein</fullName>
    </submittedName>
</protein>
<feature type="transmembrane region" description="Helical" evidence="1">
    <location>
        <begin position="135"/>
        <end position="159"/>
    </location>
</feature>
<accession>A0A2I2L4D5</accession>
<gene>
    <name evidence="2" type="ORF">ORPV_511</name>
</gene>
<keyword evidence="3" id="KW-1185">Reference proteome</keyword>
<proteinExistence type="predicted"/>
<name>A0A2I2L4D5_9VIRU</name>
<organism evidence="2">
    <name type="scientific">Orpheovirus IHUMI-LCC2</name>
    <dbReference type="NCBI Taxonomy" id="2023057"/>
    <lineage>
        <taxon>Viruses</taxon>
        <taxon>Varidnaviria</taxon>
        <taxon>Bamfordvirae</taxon>
        <taxon>Nucleocytoviricota</taxon>
        <taxon>Megaviricetes</taxon>
        <taxon>Pimascovirales</taxon>
        <taxon>Ocovirineae</taxon>
        <taxon>Orpheoviridae</taxon>
        <taxon>Alphaorpheovirus</taxon>
        <taxon>Alphaorpheovirus massiliense</taxon>
    </lineage>
</organism>
<dbReference type="EMBL" id="LT906555">
    <property type="protein sequence ID" value="SNW62415.1"/>
    <property type="molecule type" value="Genomic_DNA"/>
</dbReference>
<dbReference type="Proteomes" id="UP000236316">
    <property type="component" value="Segment"/>
</dbReference>
<sequence>MNRNVCPKVVLVVTCIAIPMLAIVSAMCLVQRDSEIASHEMALCHVSLPTNCDNNFNTYTSTINVNVTVNKCEPTPVVMKFDGLCPQYRYSDPLSYKGRYYYVNTVYKCYLNNDNKCIWDEDILIRSKIGPLTDMYIFSATLASMFLVVIMPVSMYKVCQENKAYHRSYELA</sequence>
<evidence type="ECO:0000313" key="2">
    <source>
        <dbReference type="EMBL" id="SNW62415.1"/>
    </source>
</evidence>
<reference evidence="2" key="1">
    <citation type="submission" date="2017-08" db="EMBL/GenBank/DDBJ databases">
        <authorList>
            <consortium name="Urmite Genomes"/>
        </authorList>
    </citation>
    <scope>NUCLEOTIDE SEQUENCE [LARGE SCALE GENOMIC DNA]</scope>
    <source>
        <strain evidence="2">IHUMI-LCC2</strain>
    </source>
</reference>
<dbReference type="GeneID" id="35382308"/>